<evidence type="ECO:0000313" key="1">
    <source>
        <dbReference type="EMBL" id="SEH74026.1"/>
    </source>
</evidence>
<protein>
    <submittedName>
        <fullName evidence="1">Uncharacterized protein</fullName>
    </submittedName>
</protein>
<reference evidence="2 4" key="3">
    <citation type="submission" date="2016-10" db="EMBL/GenBank/DDBJ databases">
        <authorList>
            <person name="Varghese N."/>
            <person name="Submissions S."/>
        </authorList>
    </citation>
    <scope>NUCLEOTIDE SEQUENCE [LARGE SCALE GENOMIC DNA]</scope>
    <source>
        <strain evidence="2 4">CGMCC 1.7071</strain>
    </source>
</reference>
<proteinExistence type="predicted"/>
<keyword evidence="4" id="KW-1185">Reference proteome</keyword>
<reference evidence="3" key="1">
    <citation type="submission" date="2016-10" db="EMBL/GenBank/DDBJ databases">
        <authorList>
            <person name="Wibberg D."/>
        </authorList>
    </citation>
    <scope>NUCLEOTIDE SEQUENCE [LARGE SCALE GENOMIC DNA]</scope>
</reference>
<dbReference type="Proteomes" id="UP000183063">
    <property type="component" value="Unassembled WGS sequence"/>
</dbReference>
<evidence type="ECO:0000313" key="3">
    <source>
        <dbReference type="Proteomes" id="UP000183063"/>
    </source>
</evidence>
<name>A0A1H8J3Y1_9HYPH</name>
<dbReference type="EMBL" id="FOCV01000007">
    <property type="protein sequence ID" value="SEN74668.1"/>
    <property type="molecule type" value="Genomic_DNA"/>
</dbReference>
<dbReference type="Proteomes" id="UP000198939">
    <property type="component" value="Unassembled WGS sequence"/>
</dbReference>
<evidence type="ECO:0000313" key="4">
    <source>
        <dbReference type="Proteomes" id="UP000198939"/>
    </source>
</evidence>
<gene>
    <name evidence="1" type="ORF">RTCCBAU85039_2072</name>
    <name evidence="2" type="ORF">SAMN05216228_100766</name>
</gene>
<organism evidence="1 3">
    <name type="scientific">Rhizobium tibeticum</name>
    <dbReference type="NCBI Taxonomy" id="501024"/>
    <lineage>
        <taxon>Bacteria</taxon>
        <taxon>Pseudomonadati</taxon>
        <taxon>Pseudomonadota</taxon>
        <taxon>Alphaproteobacteria</taxon>
        <taxon>Hyphomicrobiales</taxon>
        <taxon>Rhizobiaceae</taxon>
        <taxon>Rhizobium/Agrobacterium group</taxon>
        <taxon>Rhizobium</taxon>
    </lineage>
</organism>
<dbReference type="AlphaFoldDB" id="A0A1H8J3Y1"/>
<evidence type="ECO:0000313" key="2">
    <source>
        <dbReference type="EMBL" id="SEN74668.1"/>
    </source>
</evidence>
<reference evidence="1" key="2">
    <citation type="submission" date="2016-10" db="EMBL/GenBank/DDBJ databases">
        <authorList>
            <person name="de Groot N.N."/>
        </authorList>
    </citation>
    <scope>NUCLEOTIDE SEQUENCE [LARGE SCALE GENOMIC DNA]</scope>
    <source>
        <strain evidence="1">CCBAU85039</strain>
    </source>
</reference>
<sequence length="173" mass="18413">MTFPWPHCGRRDAVGIARASASSGGVRSVMLFFTTPRAIPVLGFRSAKALSKATPRGLANSGATGCRHAEILCSTVRRGLLEAQAKSTALSFHFANNETWTAASKGRGGRRTHRRSLAATIINPSPVRPLSPSGGCCAAAPRISARPESPHPGRWLRPAVLRARPPQDCVRRG</sequence>
<accession>A0A1H8J3Y1</accession>
<dbReference type="EMBL" id="FNXB01000009">
    <property type="protein sequence ID" value="SEH74026.1"/>
    <property type="molecule type" value="Genomic_DNA"/>
</dbReference>